<dbReference type="EMBL" id="AFWI01000202">
    <property type="protein sequence ID" value="EGU47963.1"/>
    <property type="molecule type" value="Genomic_DNA"/>
</dbReference>
<evidence type="ECO:0000313" key="2">
    <source>
        <dbReference type="EMBL" id="AIW12889.1"/>
    </source>
</evidence>
<dbReference type="Proteomes" id="UP000003836">
    <property type="component" value="Unassembled WGS sequence"/>
</dbReference>
<name>F9TCA5_9VIBR</name>
<organism evidence="2 5">
    <name type="scientific">Vibrio tubiashii ATCC 19109</name>
    <dbReference type="NCBI Taxonomy" id="1051646"/>
    <lineage>
        <taxon>Bacteria</taxon>
        <taxon>Pseudomonadati</taxon>
        <taxon>Pseudomonadota</taxon>
        <taxon>Gammaproteobacteria</taxon>
        <taxon>Vibrionales</taxon>
        <taxon>Vibrionaceae</taxon>
        <taxon>Vibrio</taxon>
        <taxon>Vibrio oreintalis group</taxon>
    </lineage>
</organism>
<dbReference type="PATRIC" id="fig|1051646.9.peg.275"/>
<dbReference type="AlphaFoldDB" id="F9TCA5"/>
<keyword evidence="1" id="KW-0472">Membrane</keyword>
<reference evidence="3" key="1">
    <citation type="submission" date="2011-08" db="EMBL/GenBank/DDBJ databases">
        <authorList>
            <person name="Hoffman M."/>
            <person name="Strain E.A."/>
            <person name="Brown E."/>
            <person name="Allard M.W."/>
        </authorList>
    </citation>
    <scope>NUCLEOTIDE SEQUENCE</scope>
    <source>
        <strain evidence="3">ATCC 19109</strain>
    </source>
</reference>
<keyword evidence="4" id="KW-1185">Reference proteome</keyword>
<protein>
    <submittedName>
        <fullName evidence="2">Uncharacterized protein</fullName>
    </submittedName>
</protein>
<accession>F9TCA5</accession>
<keyword evidence="1" id="KW-1133">Transmembrane helix</keyword>
<reference evidence="3 4" key="2">
    <citation type="journal article" date="2012" name="Int. J. Syst. Evol. Microbiol.">
        <title>Vibrio caribbeanicus sp. nov., isolated from the marine sponge Scleritoderma cyanea.</title>
        <authorList>
            <person name="Hoffmann M."/>
            <person name="Monday S.R."/>
            <person name="Allard M.W."/>
            <person name="Strain E.A."/>
            <person name="Whittaker P."/>
            <person name="Naum M."/>
            <person name="McCarthy P.J."/>
            <person name="Lopez J.V."/>
            <person name="Fischer M."/>
            <person name="Brown E.W."/>
        </authorList>
    </citation>
    <scope>NUCLEOTIDE SEQUENCE [LARGE SCALE GENOMIC DNA]</scope>
    <source>
        <strain evidence="3 4">ATCC 19109</strain>
    </source>
</reference>
<evidence type="ECO:0000313" key="4">
    <source>
        <dbReference type="Proteomes" id="UP000003836"/>
    </source>
</evidence>
<sequence>MLLVGGMFYILHLDQQSDTKWNAMLSWNSDCHYTSMENIAAPTTKELREIRCLLKEVTDKEEKRSSSIFSSIPHLFPFVMLLIASIALTYNVGMKLSELRRYVTYQIKIKKLNGQEKWELELCNEGMQNEQFYEIWFLDLTFKTTLQNVIFLAKRENFHIKR</sequence>
<evidence type="ECO:0000313" key="3">
    <source>
        <dbReference type="EMBL" id="EGU47963.1"/>
    </source>
</evidence>
<evidence type="ECO:0000313" key="5">
    <source>
        <dbReference type="Proteomes" id="UP000030071"/>
    </source>
</evidence>
<evidence type="ECO:0000256" key="1">
    <source>
        <dbReference type="SAM" id="Phobius"/>
    </source>
</evidence>
<dbReference type="KEGG" id="vtu:IX91_01400"/>
<dbReference type="Proteomes" id="UP000030071">
    <property type="component" value="Chromosome 1"/>
</dbReference>
<reference evidence="2 5" key="3">
    <citation type="submission" date="2014-08" db="EMBL/GenBank/DDBJ databases">
        <title>First Complete Genome Sequence of the Shellfish Pathogen Vibrio tubiashii.</title>
        <authorList>
            <person name="Richards G.P."/>
            <person name="Needleman D.S."/>
            <person name="Watson M.A."/>
            <person name="Bono J.L."/>
        </authorList>
    </citation>
    <scope>NUCLEOTIDE SEQUENCE [LARGE SCALE GENOMIC DNA]</scope>
    <source>
        <strain evidence="2 5">ATCC 19109</strain>
    </source>
</reference>
<dbReference type="EMBL" id="CP009354">
    <property type="protein sequence ID" value="AIW12889.1"/>
    <property type="molecule type" value="Genomic_DNA"/>
</dbReference>
<gene>
    <name evidence="2" type="ORF">IX91_01400</name>
    <name evidence="3" type="ORF">VITU9109_22746</name>
</gene>
<feature type="transmembrane region" description="Helical" evidence="1">
    <location>
        <begin position="75"/>
        <end position="93"/>
    </location>
</feature>
<dbReference type="HOGENOM" id="CLU_1634709_0_0_6"/>
<proteinExistence type="predicted"/>
<keyword evidence="1" id="KW-0812">Transmembrane</keyword>